<dbReference type="AlphaFoldDB" id="A0A5B7KHB6"/>
<dbReference type="Pfam" id="PF22667">
    <property type="entry name" value="Lon_lid"/>
    <property type="match status" value="1"/>
</dbReference>
<evidence type="ECO:0000313" key="3">
    <source>
        <dbReference type="Proteomes" id="UP000324222"/>
    </source>
</evidence>
<dbReference type="InterPro" id="IPR054594">
    <property type="entry name" value="Lon_lid"/>
</dbReference>
<dbReference type="OrthoDB" id="2411602at2759"/>
<dbReference type="PANTHER" id="PTHR10046">
    <property type="entry name" value="ATP DEPENDENT LON PROTEASE FAMILY MEMBER"/>
    <property type="match status" value="1"/>
</dbReference>
<evidence type="ECO:0000259" key="1">
    <source>
        <dbReference type="Pfam" id="PF22667"/>
    </source>
</evidence>
<dbReference type="GO" id="GO:0004252">
    <property type="term" value="F:serine-type endopeptidase activity"/>
    <property type="evidence" value="ECO:0007669"/>
    <property type="project" value="InterPro"/>
</dbReference>
<name>A0A5B7KHB6_PORTR</name>
<dbReference type="GO" id="GO:0006508">
    <property type="term" value="P:proteolysis"/>
    <property type="evidence" value="ECO:0007669"/>
    <property type="project" value="UniProtKB-KW"/>
</dbReference>
<keyword evidence="3" id="KW-1185">Reference proteome</keyword>
<keyword evidence="2" id="KW-0378">Hydrolase</keyword>
<comment type="caution">
    <text evidence="2">The sequence shown here is derived from an EMBL/GenBank/DDBJ whole genome shotgun (WGS) entry which is preliminary data.</text>
</comment>
<dbReference type="Proteomes" id="UP000324222">
    <property type="component" value="Unassembled WGS sequence"/>
</dbReference>
<dbReference type="InterPro" id="IPR027417">
    <property type="entry name" value="P-loop_NTPase"/>
</dbReference>
<reference evidence="2 3" key="1">
    <citation type="submission" date="2019-05" db="EMBL/GenBank/DDBJ databases">
        <title>Another draft genome of Portunus trituberculatus and its Hox gene families provides insights of decapod evolution.</title>
        <authorList>
            <person name="Jeong J.-H."/>
            <person name="Song I."/>
            <person name="Kim S."/>
            <person name="Choi T."/>
            <person name="Kim D."/>
            <person name="Ryu S."/>
            <person name="Kim W."/>
        </authorList>
    </citation>
    <scope>NUCLEOTIDE SEQUENCE [LARGE SCALE GENOMIC DNA]</scope>
    <source>
        <tissue evidence="2">Muscle</tissue>
    </source>
</reference>
<dbReference type="EMBL" id="VSRR010142102">
    <property type="protein sequence ID" value="MPD04648.1"/>
    <property type="molecule type" value="Genomic_DNA"/>
</dbReference>
<protein>
    <submittedName>
        <fullName evidence="2">Lon protease 2, peroxisomal</fullName>
    </submittedName>
</protein>
<organism evidence="2 3">
    <name type="scientific">Portunus trituberculatus</name>
    <name type="common">Swimming crab</name>
    <name type="synonym">Neptunus trituberculatus</name>
    <dbReference type="NCBI Taxonomy" id="210409"/>
    <lineage>
        <taxon>Eukaryota</taxon>
        <taxon>Metazoa</taxon>
        <taxon>Ecdysozoa</taxon>
        <taxon>Arthropoda</taxon>
        <taxon>Crustacea</taxon>
        <taxon>Multicrustacea</taxon>
        <taxon>Malacostraca</taxon>
        <taxon>Eumalacostraca</taxon>
        <taxon>Eucarida</taxon>
        <taxon>Decapoda</taxon>
        <taxon>Pleocyemata</taxon>
        <taxon>Brachyura</taxon>
        <taxon>Eubrachyura</taxon>
        <taxon>Portunoidea</taxon>
        <taxon>Portunidae</taxon>
        <taxon>Portuninae</taxon>
        <taxon>Portunus</taxon>
    </lineage>
</organism>
<dbReference type="GO" id="GO:0005524">
    <property type="term" value="F:ATP binding"/>
    <property type="evidence" value="ECO:0007669"/>
    <property type="project" value="InterPro"/>
</dbReference>
<accession>A0A5B7KHB6</accession>
<gene>
    <name evidence="2" type="primary">lonp2_0</name>
    <name evidence="2" type="ORF">E2C01_100346</name>
</gene>
<dbReference type="SUPFAM" id="SSF52540">
    <property type="entry name" value="P-loop containing nucleoside triphosphate hydrolases"/>
    <property type="match status" value="1"/>
</dbReference>
<dbReference type="GO" id="GO:0004176">
    <property type="term" value="F:ATP-dependent peptidase activity"/>
    <property type="evidence" value="ECO:0007669"/>
    <property type="project" value="InterPro"/>
</dbReference>
<dbReference type="InterPro" id="IPR027065">
    <property type="entry name" value="Lon_Prtase"/>
</dbReference>
<dbReference type="Gene3D" id="1.10.8.60">
    <property type="match status" value="1"/>
</dbReference>
<evidence type="ECO:0000313" key="2">
    <source>
        <dbReference type="EMBL" id="MPD04648.1"/>
    </source>
</evidence>
<feature type="domain" description="Lon protease AAA+ ATPase lid" evidence="1">
    <location>
        <begin position="13"/>
        <end position="64"/>
    </location>
</feature>
<sequence>MIGHLHLLPKQLQEHGLSSDILTMPKEAIATIIGEYTREAGVRTLERKIGALCRAVAVQVAESTPDKGKPMLFCSQHTEKRMTLPKHVYFENENMKATKL</sequence>
<proteinExistence type="predicted"/>
<keyword evidence="2" id="KW-0645">Protease</keyword>
<dbReference type="GO" id="GO:0030163">
    <property type="term" value="P:protein catabolic process"/>
    <property type="evidence" value="ECO:0007669"/>
    <property type="project" value="InterPro"/>
</dbReference>